<dbReference type="PROSITE" id="PS00463">
    <property type="entry name" value="ZN2_CY6_FUNGAL_1"/>
    <property type="match status" value="1"/>
</dbReference>
<dbReference type="OrthoDB" id="5226580at2759"/>
<dbReference type="Gene3D" id="4.10.240.10">
    <property type="entry name" value="Zn(2)-C6 fungal-type DNA-binding domain"/>
    <property type="match status" value="1"/>
</dbReference>
<evidence type="ECO:0000259" key="6">
    <source>
        <dbReference type="PROSITE" id="PS00463"/>
    </source>
</evidence>
<keyword evidence="3" id="KW-0238">DNA-binding</keyword>
<name>A0A507BKE3_9PEZI</name>
<reference evidence="7 8" key="1">
    <citation type="submission" date="2019-06" db="EMBL/GenBank/DDBJ databases">
        <title>Draft genome sequence of the filamentous fungus Phialemoniopsis curvata isolated from diesel fuel.</title>
        <authorList>
            <person name="Varaljay V.A."/>
            <person name="Lyon W.J."/>
            <person name="Crouch A.L."/>
            <person name="Drake C.E."/>
            <person name="Hollomon J.M."/>
            <person name="Nadeau L.J."/>
            <person name="Nunn H.S."/>
            <person name="Stevenson B.S."/>
            <person name="Bojanowski C.L."/>
            <person name="Crookes-Goodson W.J."/>
        </authorList>
    </citation>
    <scope>NUCLEOTIDE SEQUENCE [LARGE SCALE GENOMIC DNA]</scope>
    <source>
        <strain evidence="7 8">D216</strain>
    </source>
</reference>
<feature type="domain" description="Zn(2)-C6 fungal-type" evidence="6">
    <location>
        <begin position="16"/>
        <end position="47"/>
    </location>
</feature>
<dbReference type="AlphaFoldDB" id="A0A507BKE3"/>
<dbReference type="InterPro" id="IPR036864">
    <property type="entry name" value="Zn2-C6_fun-type_DNA-bd_sf"/>
</dbReference>
<dbReference type="PANTHER" id="PTHR31845:SF32">
    <property type="entry name" value="MISCELLANEOUS ZN(II)2CYS6 TRANSCRIPTION FACTOR (EUROFUNG)-RELATED"/>
    <property type="match status" value="1"/>
</dbReference>
<keyword evidence="4" id="KW-0804">Transcription</keyword>
<evidence type="ECO:0000313" key="7">
    <source>
        <dbReference type="EMBL" id="TPX17919.1"/>
    </source>
</evidence>
<dbReference type="InterPro" id="IPR001138">
    <property type="entry name" value="Zn2Cys6_DnaBD"/>
</dbReference>
<dbReference type="InterPro" id="IPR051089">
    <property type="entry name" value="prtT"/>
</dbReference>
<dbReference type="GO" id="GO:0000981">
    <property type="term" value="F:DNA-binding transcription factor activity, RNA polymerase II-specific"/>
    <property type="evidence" value="ECO:0007669"/>
    <property type="project" value="InterPro"/>
</dbReference>
<dbReference type="RefSeq" id="XP_030999630.1">
    <property type="nucleotide sequence ID" value="XM_031134773.1"/>
</dbReference>
<comment type="subcellular location">
    <subcellularLocation>
        <location evidence="1">Nucleus</location>
    </subcellularLocation>
</comment>
<organism evidence="7 8">
    <name type="scientific">Thyridium curvatum</name>
    <dbReference type="NCBI Taxonomy" id="1093900"/>
    <lineage>
        <taxon>Eukaryota</taxon>
        <taxon>Fungi</taxon>
        <taxon>Dikarya</taxon>
        <taxon>Ascomycota</taxon>
        <taxon>Pezizomycotina</taxon>
        <taxon>Sordariomycetes</taxon>
        <taxon>Sordariomycetidae</taxon>
        <taxon>Thyridiales</taxon>
        <taxon>Thyridiaceae</taxon>
        <taxon>Thyridium</taxon>
    </lineage>
</organism>
<evidence type="ECO:0000256" key="4">
    <source>
        <dbReference type="ARBA" id="ARBA00023163"/>
    </source>
</evidence>
<keyword evidence="8" id="KW-1185">Reference proteome</keyword>
<gene>
    <name evidence="7" type="ORF">E0L32_011982</name>
</gene>
<sequence>MESTAIPIGSTAYGHACAECAKAKTRCMPRASGGNSCQRCHRLNKDCRPAVRVRKPKPLSKTARLEQKMDGLMTLLQSSSAAGDQATPATALATPPDPLVLGQGPTIQQAPLLNPLVSRIHDIDISAASVDEQEEYLRSFRDDKLPYLPFYHLPESISAQQLKQESPFFWMCIEATQTKDLTRQRELVQFCREYAARQMVVECHKSLDLLLGLMVHMMWVSHQAQPMSSCLCLYMQLAVALITEMGLNRPPPRESPADATSYTTPQDLPHFKPPMTTVRTMSQRRAVIGCYILSSIIAHFLGRMDPMRWTTHLSECLDILAESTETEYDHLLVHMARIRMLVDKSWLVNIRDFYSSDNAQAPVLFHLASFKWQLDELKTRIPDNYLSKGFVPESIKLHLFYAEFALFSPALKIPLSSPEYSDPKRLDYLYACLIAIKQFLDIIVTLPPAAYASLSIVHFSQTSTALITLFYLSILELPGWDRAAVRRAADVMAISGHIEHQLNQTGSAIGIRMNGLERDAFAAGAGIVRKLRNGWVTRLGDVPEPPLNNTVDQLTPESTDIMFLDNMFGWSVDMWFPDPIFGDSASNNML</sequence>
<dbReference type="PANTHER" id="PTHR31845">
    <property type="entry name" value="FINGER DOMAIN PROTEIN, PUTATIVE-RELATED"/>
    <property type="match status" value="1"/>
</dbReference>
<dbReference type="SUPFAM" id="SSF57701">
    <property type="entry name" value="Zn2/Cys6 DNA-binding domain"/>
    <property type="match status" value="1"/>
</dbReference>
<evidence type="ECO:0000256" key="1">
    <source>
        <dbReference type="ARBA" id="ARBA00004123"/>
    </source>
</evidence>
<dbReference type="GO" id="GO:0000976">
    <property type="term" value="F:transcription cis-regulatory region binding"/>
    <property type="evidence" value="ECO:0007669"/>
    <property type="project" value="TreeGrafter"/>
</dbReference>
<accession>A0A507BKE3</accession>
<keyword evidence="2" id="KW-0805">Transcription regulation</keyword>
<dbReference type="InParanoid" id="A0A507BKE3"/>
<dbReference type="GO" id="GO:0008270">
    <property type="term" value="F:zinc ion binding"/>
    <property type="evidence" value="ECO:0007669"/>
    <property type="project" value="InterPro"/>
</dbReference>
<dbReference type="EMBL" id="SKBQ01000129">
    <property type="protein sequence ID" value="TPX17919.1"/>
    <property type="molecule type" value="Genomic_DNA"/>
</dbReference>
<evidence type="ECO:0000256" key="2">
    <source>
        <dbReference type="ARBA" id="ARBA00023015"/>
    </source>
</evidence>
<evidence type="ECO:0000256" key="3">
    <source>
        <dbReference type="ARBA" id="ARBA00023125"/>
    </source>
</evidence>
<evidence type="ECO:0000256" key="5">
    <source>
        <dbReference type="ARBA" id="ARBA00023242"/>
    </source>
</evidence>
<evidence type="ECO:0000313" key="8">
    <source>
        <dbReference type="Proteomes" id="UP000319257"/>
    </source>
</evidence>
<dbReference type="Proteomes" id="UP000319257">
    <property type="component" value="Unassembled WGS sequence"/>
</dbReference>
<keyword evidence="5" id="KW-0539">Nucleus</keyword>
<proteinExistence type="predicted"/>
<dbReference type="CDD" id="cd12148">
    <property type="entry name" value="fungal_TF_MHR"/>
    <property type="match status" value="1"/>
</dbReference>
<protein>
    <recommendedName>
        <fullName evidence="6">Zn(2)-C6 fungal-type domain-containing protein</fullName>
    </recommendedName>
</protein>
<dbReference type="GO" id="GO:0005634">
    <property type="term" value="C:nucleus"/>
    <property type="evidence" value="ECO:0007669"/>
    <property type="project" value="UniProtKB-SubCell"/>
</dbReference>
<dbReference type="CDD" id="cd00067">
    <property type="entry name" value="GAL4"/>
    <property type="match status" value="1"/>
</dbReference>
<dbReference type="GeneID" id="41979429"/>
<comment type="caution">
    <text evidence="7">The sequence shown here is derived from an EMBL/GenBank/DDBJ whole genome shotgun (WGS) entry which is preliminary data.</text>
</comment>